<dbReference type="EMBL" id="JAHCMY010000001">
    <property type="protein sequence ID" value="MBS9523048.1"/>
    <property type="molecule type" value="Genomic_DNA"/>
</dbReference>
<proteinExistence type="predicted"/>
<reference evidence="2 3" key="1">
    <citation type="submission" date="2021-05" db="EMBL/GenBank/DDBJ databases">
        <authorList>
            <person name="Zhang Z.D."/>
            <person name="Osman G."/>
        </authorList>
    </citation>
    <scope>NUCLEOTIDE SEQUENCE [LARGE SCALE GENOMIC DNA]</scope>
    <source>
        <strain evidence="2 3">KCTC 32217</strain>
    </source>
</reference>
<protein>
    <submittedName>
        <fullName evidence="2">Uncharacterized protein</fullName>
    </submittedName>
</protein>
<comment type="caution">
    <text evidence="2">The sequence shown here is derived from an EMBL/GenBank/DDBJ whole genome shotgun (WGS) entry which is preliminary data.</text>
</comment>
<accession>A0AAP2CEL0</accession>
<name>A0AAP2CEL0_9BACT</name>
<dbReference type="RefSeq" id="WP_213943915.1">
    <property type="nucleotide sequence ID" value="NZ_JAHCMY010000001.1"/>
</dbReference>
<feature type="chain" id="PRO_5042921370" evidence="1">
    <location>
        <begin position="20"/>
        <end position="154"/>
    </location>
</feature>
<dbReference type="Proteomes" id="UP001319104">
    <property type="component" value="Unassembled WGS sequence"/>
</dbReference>
<evidence type="ECO:0000256" key="1">
    <source>
        <dbReference type="SAM" id="SignalP"/>
    </source>
</evidence>
<keyword evidence="3" id="KW-1185">Reference proteome</keyword>
<dbReference type="AlphaFoldDB" id="A0AAP2CEL0"/>
<sequence>MVRVMFALVFLTLSFPIFAQDTYPSYRMTNGVPDASGILVTNPNPTGGLLIYNSKNGQATMSPMKIREFQPEDNDVFNGRIKSVKEPEMTFNPELLPEYREISEFILPIPLQSRPLEFDMPNYLKHRPSIQISPTWNNPILEEKKQGDFNLRQD</sequence>
<evidence type="ECO:0000313" key="2">
    <source>
        <dbReference type="EMBL" id="MBS9523048.1"/>
    </source>
</evidence>
<feature type="signal peptide" evidence="1">
    <location>
        <begin position="1"/>
        <end position="19"/>
    </location>
</feature>
<evidence type="ECO:0000313" key="3">
    <source>
        <dbReference type="Proteomes" id="UP001319104"/>
    </source>
</evidence>
<organism evidence="2 3">
    <name type="scientific">Litoribacter ruber</name>
    <dbReference type="NCBI Taxonomy" id="702568"/>
    <lineage>
        <taxon>Bacteria</taxon>
        <taxon>Pseudomonadati</taxon>
        <taxon>Bacteroidota</taxon>
        <taxon>Cytophagia</taxon>
        <taxon>Cytophagales</taxon>
        <taxon>Cyclobacteriaceae</taxon>
        <taxon>Litoribacter</taxon>
    </lineage>
</organism>
<gene>
    <name evidence="2" type="ORF">KI659_03370</name>
</gene>
<keyword evidence="1" id="KW-0732">Signal</keyword>